<dbReference type="EC" id="3.4.19.12" evidence="3"/>
<dbReference type="InterPro" id="IPR018200">
    <property type="entry name" value="USP_CS"/>
</dbReference>
<dbReference type="GO" id="GO:0005634">
    <property type="term" value="C:nucleus"/>
    <property type="evidence" value="ECO:0007669"/>
    <property type="project" value="TreeGrafter"/>
</dbReference>
<feature type="region of interest" description="Disordered" evidence="8">
    <location>
        <begin position="362"/>
        <end position="417"/>
    </location>
</feature>
<evidence type="ECO:0000256" key="7">
    <source>
        <dbReference type="ARBA" id="ARBA00022807"/>
    </source>
</evidence>
<dbReference type="InterPro" id="IPR028889">
    <property type="entry name" value="USP"/>
</dbReference>
<dbReference type="InterPro" id="IPR038765">
    <property type="entry name" value="Papain-like_cys_pep_sf"/>
</dbReference>
<dbReference type="InterPro" id="IPR050164">
    <property type="entry name" value="Peptidase_C19"/>
</dbReference>
<dbReference type="InterPro" id="IPR001394">
    <property type="entry name" value="Peptidase_C19_UCH"/>
</dbReference>
<evidence type="ECO:0000313" key="11">
    <source>
        <dbReference type="Proteomes" id="UP000193467"/>
    </source>
</evidence>
<gene>
    <name evidence="10" type="ORF">BCR35DRAFT_322694</name>
</gene>
<comment type="similarity">
    <text evidence="2">Belongs to the peptidase C19 family.</text>
</comment>
<keyword evidence="5" id="KW-0833">Ubl conjugation pathway</keyword>
<keyword evidence="4" id="KW-0645">Protease</keyword>
<organism evidence="10 11">
    <name type="scientific">Leucosporidium creatinivorum</name>
    <dbReference type="NCBI Taxonomy" id="106004"/>
    <lineage>
        <taxon>Eukaryota</taxon>
        <taxon>Fungi</taxon>
        <taxon>Dikarya</taxon>
        <taxon>Basidiomycota</taxon>
        <taxon>Pucciniomycotina</taxon>
        <taxon>Microbotryomycetes</taxon>
        <taxon>Leucosporidiales</taxon>
        <taxon>Leucosporidium</taxon>
    </lineage>
</organism>
<dbReference type="EMBL" id="MCGR01000090">
    <property type="protein sequence ID" value="ORY55524.1"/>
    <property type="molecule type" value="Genomic_DNA"/>
</dbReference>
<evidence type="ECO:0000256" key="3">
    <source>
        <dbReference type="ARBA" id="ARBA00012759"/>
    </source>
</evidence>
<dbReference type="PROSITE" id="PS50235">
    <property type="entry name" value="USP_3"/>
    <property type="match status" value="1"/>
</dbReference>
<dbReference type="Proteomes" id="UP000193467">
    <property type="component" value="Unassembled WGS sequence"/>
</dbReference>
<dbReference type="SUPFAM" id="SSF54001">
    <property type="entry name" value="Cysteine proteinases"/>
    <property type="match status" value="1"/>
</dbReference>
<feature type="compositionally biased region" description="Basic and acidic residues" evidence="8">
    <location>
        <begin position="667"/>
        <end position="687"/>
    </location>
</feature>
<feature type="compositionally biased region" description="Low complexity" evidence="8">
    <location>
        <begin position="563"/>
        <end position="588"/>
    </location>
</feature>
<dbReference type="PANTHER" id="PTHR24006:SF888">
    <property type="entry name" value="UBIQUITIN CARBOXYL-TERMINAL HYDROLASE 30"/>
    <property type="match status" value="1"/>
</dbReference>
<feature type="region of interest" description="Disordered" evidence="8">
    <location>
        <begin position="563"/>
        <end position="615"/>
    </location>
</feature>
<dbReference type="Gene3D" id="3.90.70.10">
    <property type="entry name" value="Cysteine proteinases"/>
    <property type="match status" value="1"/>
</dbReference>
<comment type="caution">
    <text evidence="10">The sequence shown here is derived from an EMBL/GenBank/DDBJ whole genome shotgun (WGS) entry which is preliminary data.</text>
</comment>
<dbReference type="STRING" id="106004.A0A1Y2D8M6"/>
<dbReference type="AlphaFoldDB" id="A0A1Y2D8M6"/>
<dbReference type="PANTHER" id="PTHR24006">
    <property type="entry name" value="UBIQUITIN CARBOXYL-TERMINAL HYDROLASE"/>
    <property type="match status" value="1"/>
</dbReference>
<evidence type="ECO:0000256" key="5">
    <source>
        <dbReference type="ARBA" id="ARBA00022786"/>
    </source>
</evidence>
<evidence type="ECO:0000256" key="1">
    <source>
        <dbReference type="ARBA" id="ARBA00000707"/>
    </source>
</evidence>
<keyword evidence="7" id="KW-0788">Thiol protease</keyword>
<feature type="compositionally biased region" description="Low complexity" evidence="8">
    <location>
        <begin position="362"/>
        <end position="396"/>
    </location>
</feature>
<dbReference type="GO" id="GO:0005829">
    <property type="term" value="C:cytosol"/>
    <property type="evidence" value="ECO:0007669"/>
    <property type="project" value="TreeGrafter"/>
</dbReference>
<dbReference type="Pfam" id="PF00443">
    <property type="entry name" value="UCH"/>
    <property type="match status" value="1"/>
</dbReference>
<feature type="region of interest" description="Disordered" evidence="8">
    <location>
        <begin position="248"/>
        <end position="269"/>
    </location>
</feature>
<comment type="catalytic activity">
    <reaction evidence="1">
        <text>Thiol-dependent hydrolysis of ester, thioester, amide, peptide and isopeptide bonds formed by the C-terminal Gly of ubiquitin (a 76-residue protein attached to proteins as an intracellular targeting signal).</text>
        <dbReference type="EC" id="3.4.19.12"/>
    </reaction>
</comment>
<feature type="region of interest" description="Disordered" evidence="8">
    <location>
        <begin position="661"/>
        <end position="687"/>
    </location>
</feature>
<dbReference type="GO" id="GO:0016579">
    <property type="term" value="P:protein deubiquitination"/>
    <property type="evidence" value="ECO:0007669"/>
    <property type="project" value="InterPro"/>
</dbReference>
<dbReference type="GO" id="GO:0006508">
    <property type="term" value="P:proteolysis"/>
    <property type="evidence" value="ECO:0007669"/>
    <property type="project" value="UniProtKB-KW"/>
</dbReference>
<evidence type="ECO:0000313" key="10">
    <source>
        <dbReference type="EMBL" id="ORY55524.1"/>
    </source>
</evidence>
<dbReference type="PROSITE" id="PS00973">
    <property type="entry name" value="USP_2"/>
    <property type="match status" value="1"/>
</dbReference>
<evidence type="ECO:0000256" key="6">
    <source>
        <dbReference type="ARBA" id="ARBA00022801"/>
    </source>
</evidence>
<sequence>MHSTSATAYYHPLPPSTTPLSPPTTTALILLALLALSLHYLGWSPFAPKQSLAGITEMAAFKLSNLAESVGLQGLGKVDWAAVESEVHKDKGKQAANAPQAQSTASGLELYPGLLNVSGNLCYLNATLQSMASLPPLLSYLTQLSSLSTPSIPTPVTTSLLSVLTSLNRPSTSRPSPLRPVALATALAQSSDQRRRLMSSSEQQDAHELWGMIREAVEEEEGRVLAALARAEEAGRGLGELLDLAGARPVGRGEEGGEPLREMESEGEGELKDPYLLLTSQRVKCMTCGYTRDVRHTSDQQVMLDVPHAAHISLYALLREHTKMDLLSDYACRKCSVLATLDKITAQRDRLALASSSAEVAALSSPLSPATRPTTTTTSRSSASRSSTPTRSNPSPFIAPPPSTPPAMTQSRRDRLRKTQKLVDRLQSIVEAGDWEKELGKEFEGSGKVERVEGPAGKVVRFARTPSILPIHLSRSTYYTTSGAYKNTCQVAFPEWLELGAFGDHAPPPSSAPKEEVEEGEQQAEAVTDTDKAGLDVYRLSSLVVHYGSHHFGHYVAFRRRPNSSASSSSFPSPSPSNASPNPSPSANTEDGPNPQPQPQQQPQQPEWYRISDETVSPSTLAEVLRANPVLLFYERWEGESTRRARGRRGVEARVVRRWEVGAPTARGKEEGEGEEKGGEKEGEGGV</sequence>
<keyword evidence="11" id="KW-1185">Reference proteome</keyword>
<evidence type="ECO:0000256" key="4">
    <source>
        <dbReference type="ARBA" id="ARBA00022670"/>
    </source>
</evidence>
<evidence type="ECO:0000256" key="2">
    <source>
        <dbReference type="ARBA" id="ARBA00009085"/>
    </source>
</evidence>
<evidence type="ECO:0000259" key="9">
    <source>
        <dbReference type="PROSITE" id="PS50235"/>
    </source>
</evidence>
<reference evidence="10 11" key="1">
    <citation type="submission" date="2016-07" db="EMBL/GenBank/DDBJ databases">
        <title>Pervasive Adenine N6-methylation of Active Genes in Fungi.</title>
        <authorList>
            <consortium name="DOE Joint Genome Institute"/>
            <person name="Mondo S.J."/>
            <person name="Dannebaum R.O."/>
            <person name="Kuo R.C."/>
            <person name="Labutti K."/>
            <person name="Haridas S."/>
            <person name="Kuo A."/>
            <person name="Salamov A."/>
            <person name="Ahrendt S.R."/>
            <person name="Lipzen A."/>
            <person name="Sullivan W."/>
            <person name="Andreopoulos W.B."/>
            <person name="Clum A."/>
            <person name="Lindquist E."/>
            <person name="Daum C."/>
            <person name="Ramamoorthy G.K."/>
            <person name="Gryganskyi A."/>
            <person name="Culley D."/>
            <person name="Magnuson J.K."/>
            <person name="James T.Y."/>
            <person name="O'Malley M.A."/>
            <person name="Stajich J.E."/>
            <person name="Spatafora J.W."/>
            <person name="Visel A."/>
            <person name="Grigoriev I.V."/>
        </authorList>
    </citation>
    <scope>NUCLEOTIDE SEQUENCE [LARGE SCALE GENOMIC DNA]</scope>
    <source>
        <strain evidence="10 11">62-1032</strain>
    </source>
</reference>
<accession>A0A1Y2D8M6</accession>
<dbReference type="OrthoDB" id="2020758at2759"/>
<proteinExistence type="inferred from homology"/>
<feature type="compositionally biased region" description="Basic and acidic residues" evidence="8">
    <location>
        <begin position="251"/>
        <end position="269"/>
    </location>
</feature>
<name>A0A1Y2D8M6_9BASI</name>
<dbReference type="InParanoid" id="A0A1Y2D8M6"/>
<protein>
    <recommendedName>
        <fullName evidence="3">ubiquitinyl hydrolase 1</fullName>
        <ecNumber evidence="3">3.4.19.12</ecNumber>
    </recommendedName>
</protein>
<keyword evidence="6" id="KW-0378">Hydrolase</keyword>
<feature type="domain" description="USP" evidence="9">
    <location>
        <begin position="112"/>
        <end position="637"/>
    </location>
</feature>
<feature type="region of interest" description="Disordered" evidence="8">
    <location>
        <begin position="502"/>
        <end position="530"/>
    </location>
</feature>
<dbReference type="GO" id="GO:0004843">
    <property type="term" value="F:cysteine-type deubiquitinase activity"/>
    <property type="evidence" value="ECO:0007669"/>
    <property type="project" value="UniProtKB-EC"/>
</dbReference>
<evidence type="ECO:0000256" key="8">
    <source>
        <dbReference type="SAM" id="MobiDB-lite"/>
    </source>
</evidence>